<reference evidence="2" key="1">
    <citation type="submission" date="2020-06" db="EMBL/GenBank/DDBJ databases">
        <title>Unique genomic features of the anaerobic methanotrophic archaea.</title>
        <authorList>
            <person name="Chadwick G.L."/>
            <person name="Skennerton C.T."/>
            <person name="Laso-Perez R."/>
            <person name="Leu A.O."/>
            <person name="Speth D.R."/>
            <person name="Yu H."/>
            <person name="Morgan-Lang C."/>
            <person name="Hatzenpichler R."/>
            <person name="Goudeau D."/>
            <person name="Malmstrom R."/>
            <person name="Brazelton W.J."/>
            <person name="Woyke T."/>
            <person name="Hallam S.J."/>
            <person name="Tyson G.W."/>
            <person name="Wegener G."/>
            <person name="Boetius A."/>
            <person name="Orphan V."/>
        </authorList>
    </citation>
    <scope>NUCLEOTIDE SEQUENCE</scope>
</reference>
<evidence type="ECO:0000256" key="1">
    <source>
        <dbReference type="ARBA" id="ARBA00022967"/>
    </source>
</evidence>
<dbReference type="Pfam" id="PF00702">
    <property type="entry name" value="Hydrolase"/>
    <property type="match status" value="1"/>
</dbReference>
<evidence type="ECO:0000313" key="2">
    <source>
        <dbReference type="EMBL" id="QNO54425.1"/>
    </source>
</evidence>
<dbReference type="InterPro" id="IPR023214">
    <property type="entry name" value="HAD_sf"/>
</dbReference>
<name>A0A7G9Z2E1_9EURY</name>
<proteinExistence type="predicted"/>
<dbReference type="PANTHER" id="PTHR43520">
    <property type="entry name" value="ATP7, ISOFORM B"/>
    <property type="match status" value="1"/>
</dbReference>
<dbReference type="GO" id="GO:0016787">
    <property type="term" value="F:hydrolase activity"/>
    <property type="evidence" value="ECO:0007669"/>
    <property type="project" value="UniProtKB-KW"/>
</dbReference>
<organism evidence="2">
    <name type="scientific">Candidatus Methanophaga sp. ANME-1 ERB7</name>
    <dbReference type="NCBI Taxonomy" id="2759913"/>
    <lineage>
        <taxon>Archaea</taxon>
        <taxon>Methanobacteriati</taxon>
        <taxon>Methanobacteriota</taxon>
        <taxon>Stenosarchaea group</taxon>
        <taxon>Methanomicrobia</taxon>
        <taxon>Candidatus Methanophagales</taxon>
        <taxon>Candidatus Methanophagaceae</taxon>
        <taxon>Candidatus Methanophaga</taxon>
    </lineage>
</organism>
<dbReference type="EC" id="3.6.3.-" evidence="2"/>
<dbReference type="GO" id="GO:0016020">
    <property type="term" value="C:membrane"/>
    <property type="evidence" value="ECO:0007669"/>
    <property type="project" value="TreeGrafter"/>
</dbReference>
<accession>A0A7G9Z2E1</accession>
<dbReference type="SUPFAM" id="SSF56784">
    <property type="entry name" value="HAD-like"/>
    <property type="match status" value="1"/>
</dbReference>
<dbReference type="Gene3D" id="3.40.50.1000">
    <property type="entry name" value="HAD superfamily/HAD-like"/>
    <property type="match status" value="1"/>
</dbReference>
<dbReference type="PANTHER" id="PTHR43520:SF8">
    <property type="entry name" value="P-TYPE CU(+) TRANSPORTER"/>
    <property type="match status" value="1"/>
</dbReference>
<sequence length="273" mass="30974">MDTSELAVVFDGAGVLYAPFRIIKDMERGVTKRSRRSGLTCTGRIEEGAMTILKTKYEETLAREDPSKFLSDVIKRKKIENKVIYKEKGISDREVVEAILGDKHVKVEDVHEAMSFLRKCDILPVIGVGLIVDAARGVIRYVIAGGINFFPKTRKLLRELREIGVMTYVASGDRIEREEIATYLPDISPENIFGMMKPEDKRDLVRGLKEEHKVIMVGDDINDYLAMCEADVAVLSLQEEGDRPGKIFEIADFRIRDICEVKDVIDEIREYAK</sequence>
<dbReference type="GO" id="GO:0005507">
    <property type="term" value="F:copper ion binding"/>
    <property type="evidence" value="ECO:0007669"/>
    <property type="project" value="TreeGrafter"/>
</dbReference>
<keyword evidence="1" id="KW-1278">Translocase</keyword>
<dbReference type="InterPro" id="IPR036412">
    <property type="entry name" value="HAD-like_sf"/>
</dbReference>
<dbReference type="AlphaFoldDB" id="A0A7G9Z2E1"/>
<dbReference type="GO" id="GO:0055070">
    <property type="term" value="P:copper ion homeostasis"/>
    <property type="evidence" value="ECO:0007669"/>
    <property type="project" value="TreeGrafter"/>
</dbReference>
<dbReference type="EMBL" id="MT631578">
    <property type="protein sequence ID" value="QNO54425.1"/>
    <property type="molecule type" value="Genomic_DNA"/>
</dbReference>
<protein>
    <submittedName>
        <fullName evidence="2">Soluble P-type ATPase-like phosphatase</fullName>
        <ecNumber evidence="2">3.6.3.-</ecNumber>
    </submittedName>
</protein>
<gene>
    <name evidence="2" type="primary">patS</name>
    <name evidence="2" type="ORF">JEICAKEA_00035</name>
</gene>
<dbReference type="GO" id="GO:0043682">
    <property type="term" value="F:P-type divalent copper transporter activity"/>
    <property type="evidence" value="ECO:0007669"/>
    <property type="project" value="TreeGrafter"/>
</dbReference>
<keyword evidence="2" id="KW-0378">Hydrolase</keyword>